<evidence type="ECO:0000256" key="2">
    <source>
        <dbReference type="ARBA" id="ARBA00022475"/>
    </source>
</evidence>
<gene>
    <name evidence="9" type="ORF">SAMN04488069_1217</name>
</gene>
<reference evidence="10" key="1">
    <citation type="submission" date="2016-10" db="EMBL/GenBank/DDBJ databases">
        <authorList>
            <person name="Varghese N."/>
            <person name="Submissions S."/>
        </authorList>
    </citation>
    <scope>NUCLEOTIDE SEQUENCE [LARGE SCALE GENOMIC DNA]</scope>
    <source>
        <strain evidence="10">CGMCC 1.8975</strain>
    </source>
</reference>
<dbReference type="EMBL" id="FNOV01000021">
    <property type="protein sequence ID" value="SDY95285.1"/>
    <property type="molecule type" value="Genomic_DNA"/>
</dbReference>
<name>A0A1H3P398_9BACT</name>
<accession>A0A1H3P398</accession>
<keyword evidence="6" id="KW-0653">Protein transport</keyword>
<dbReference type="AlphaFoldDB" id="A0A1H3P398"/>
<evidence type="ECO:0000313" key="10">
    <source>
        <dbReference type="Proteomes" id="UP000199249"/>
    </source>
</evidence>
<organism evidence="9 10">
    <name type="scientific">Hymenobacter psychrophilus</name>
    <dbReference type="NCBI Taxonomy" id="651662"/>
    <lineage>
        <taxon>Bacteria</taxon>
        <taxon>Pseudomonadati</taxon>
        <taxon>Bacteroidota</taxon>
        <taxon>Cytophagia</taxon>
        <taxon>Cytophagales</taxon>
        <taxon>Hymenobacteraceae</taxon>
        <taxon>Hymenobacter</taxon>
    </lineage>
</organism>
<dbReference type="RefSeq" id="WP_092743741.1">
    <property type="nucleotide sequence ID" value="NZ_FNOV01000021.1"/>
</dbReference>
<evidence type="ECO:0000256" key="6">
    <source>
        <dbReference type="RuleBase" id="RU004057"/>
    </source>
</evidence>
<feature type="transmembrane region" description="Helical" evidence="7">
    <location>
        <begin position="44"/>
        <end position="71"/>
    </location>
</feature>
<dbReference type="PANTHER" id="PTHR30625:SF17">
    <property type="entry name" value="TOLQ-RELATED"/>
    <property type="match status" value="1"/>
</dbReference>
<sequence length="244" mass="25985">MTLLSLFLQLQVGDPTAVPVGSPAAADSAVTAANQAVAEASGLSLIDLVIAGGWIMVPLFLLLFLTIYIMLERYLTIRKAGAVPESFMPGIGNLMVKGDLQGAKMLCAQNPTPLARMIEKGIRRVGLPLSEIEASVENVGKIEIARLEKNINVLGIVAGIAPMLGFVGTIIGVIKIFYAISSTGDFGIAQISGGLYTKMVTSAAGLIIGIIAHIGYHWLSIMVERMVFRMEHSAVEFMDILQDN</sequence>
<keyword evidence="4 7" id="KW-1133">Transmembrane helix</keyword>
<keyword evidence="3 7" id="KW-0812">Transmembrane</keyword>
<evidence type="ECO:0000313" key="9">
    <source>
        <dbReference type="EMBL" id="SDY95285.1"/>
    </source>
</evidence>
<feature type="domain" description="MotA/TolQ/ExbB proton channel" evidence="8">
    <location>
        <begin position="112"/>
        <end position="231"/>
    </location>
</feature>
<evidence type="ECO:0000256" key="1">
    <source>
        <dbReference type="ARBA" id="ARBA00004651"/>
    </source>
</evidence>
<keyword evidence="5 7" id="KW-0472">Membrane</keyword>
<evidence type="ECO:0000256" key="4">
    <source>
        <dbReference type="ARBA" id="ARBA00022989"/>
    </source>
</evidence>
<dbReference type="STRING" id="651662.SAMN04488069_1217"/>
<dbReference type="Proteomes" id="UP000199249">
    <property type="component" value="Unassembled WGS sequence"/>
</dbReference>
<dbReference type="PANTHER" id="PTHR30625">
    <property type="entry name" value="PROTEIN TOLQ"/>
    <property type="match status" value="1"/>
</dbReference>
<protein>
    <submittedName>
        <fullName evidence="9">Outer membrane transport energization protein ExbB (TC 2.C.1.1.1)</fullName>
    </submittedName>
</protein>
<evidence type="ECO:0000259" key="8">
    <source>
        <dbReference type="Pfam" id="PF01618"/>
    </source>
</evidence>
<proteinExistence type="inferred from homology"/>
<comment type="subcellular location">
    <subcellularLocation>
        <location evidence="1">Cell membrane</location>
        <topology evidence="1">Multi-pass membrane protein</topology>
    </subcellularLocation>
    <subcellularLocation>
        <location evidence="6">Membrane</location>
        <topology evidence="6">Multi-pass membrane protein</topology>
    </subcellularLocation>
</comment>
<evidence type="ECO:0000256" key="7">
    <source>
        <dbReference type="SAM" id="Phobius"/>
    </source>
</evidence>
<feature type="transmembrane region" description="Helical" evidence="7">
    <location>
        <begin position="200"/>
        <end position="219"/>
    </location>
</feature>
<dbReference type="GO" id="GO:0017038">
    <property type="term" value="P:protein import"/>
    <property type="evidence" value="ECO:0007669"/>
    <property type="project" value="TreeGrafter"/>
</dbReference>
<dbReference type="GO" id="GO:0005886">
    <property type="term" value="C:plasma membrane"/>
    <property type="evidence" value="ECO:0007669"/>
    <property type="project" value="UniProtKB-SubCell"/>
</dbReference>
<dbReference type="InterPro" id="IPR002898">
    <property type="entry name" value="MotA_ExbB_proton_chnl"/>
</dbReference>
<dbReference type="InterPro" id="IPR050790">
    <property type="entry name" value="ExbB/TolQ_transport"/>
</dbReference>
<keyword evidence="10" id="KW-1185">Reference proteome</keyword>
<dbReference type="OrthoDB" id="4045at2"/>
<dbReference type="Pfam" id="PF01618">
    <property type="entry name" value="MotA_ExbB"/>
    <property type="match status" value="1"/>
</dbReference>
<evidence type="ECO:0000256" key="5">
    <source>
        <dbReference type="ARBA" id="ARBA00023136"/>
    </source>
</evidence>
<keyword evidence="2" id="KW-1003">Cell membrane</keyword>
<keyword evidence="6" id="KW-0813">Transport</keyword>
<feature type="transmembrane region" description="Helical" evidence="7">
    <location>
        <begin position="151"/>
        <end position="180"/>
    </location>
</feature>
<comment type="similarity">
    <text evidence="6">Belongs to the exbB/tolQ family.</text>
</comment>
<evidence type="ECO:0000256" key="3">
    <source>
        <dbReference type="ARBA" id="ARBA00022692"/>
    </source>
</evidence>